<dbReference type="GO" id="GO:0005509">
    <property type="term" value="F:calcium ion binding"/>
    <property type="evidence" value="ECO:0007669"/>
    <property type="project" value="InterPro"/>
</dbReference>
<feature type="disulfide bond" evidence="8">
    <location>
        <begin position="109"/>
        <end position="118"/>
    </location>
</feature>
<dbReference type="STRING" id="81824.A9V4U5"/>
<dbReference type="InParanoid" id="A9V4U5"/>
<feature type="domain" description="EGF-like" evidence="12">
    <location>
        <begin position="84"/>
        <end position="119"/>
    </location>
</feature>
<dbReference type="GeneID" id="5893047"/>
<organism evidence="13 14">
    <name type="scientific">Monosiga brevicollis</name>
    <name type="common">Choanoflagellate</name>
    <dbReference type="NCBI Taxonomy" id="81824"/>
    <lineage>
        <taxon>Eukaryota</taxon>
        <taxon>Choanoflagellata</taxon>
        <taxon>Craspedida</taxon>
        <taxon>Salpingoecidae</taxon>
        <taxon>Monosiga</taxon>
    </lineage>
</organism>
<dbReference type="AlphaFoldDB" id="A9V4U5"/>
<dbReference type="SUPFAM" id="SSF69318">
    <property type="entry name" value="Integrin alpha N-terminal domain"/>
    <property type="match status" value="1"/>
</dbReference>
<dbReference type="PANTHER" id="PTHR44103:SF1">
    <property type="entry name" value="PROPROTEIN CONVERTASE P"/>
    <property type="match status" value="1"/>
</dbReference>
<evidence type="ECO:0000313" key="13">
    <source>
        <dbReference type="EMBL" id="EDQ87517.1"/>
    </source>
</evidence>
<evidence type="ECO:0000256" key="8">
    <source>
        <dbReference type="PROSITE-ProRule" id="PRU00076"/>
    </source>
</evidence>
<feature type="signal peptide" evidence="11">
    <location>
        <begin position="1"/>
        <end position="25"/>
    </location>
</feature>
<evidence type="ECO:0000256" key="11">
    <source>
        <dbReference type="SAM" id="SignalP"/>
    </source>
</evidence>
<dbReference type="KEGG" id="mbr:MONBRDRAFT_9985"/>
<dbReference type="Pfam" id="PF01839">
    <property type="entry name" value="FG-GAP"/>
    <property type="match status" value="1"/>
</dbReference>
<dbReference type="SUPFAM" id="SSF57196">
    <property type="entry name" value="EGF/Laminin"/>
    <property type="match status" value="2"/>
</dbReference>
<dbReference type="EMBL" id="CH991559">
    <property type="protein sequence ID" value="EDQ87517.1"/>
    <property type="molecule type" value="Genomic_DNA"/>
</dbReference>
<keyword evidence="10" id="KW-1133">Transmembrane helix</keyword>
<reference evidence="13 14" key="1">
    <citation type="journal article" date="2008" name="Nature">
        <title>The genome of the choanoflagellate Monosiga brevicollis and the origin of metazoans.</title>
        <authorList>
            <consortium name="JGI Sequencing"/>
            <person name="King N."/>
            <person name="Westbrook M.J."/>
            <person name="Young S.L."/>
            <person name="Kuo A."/>
            <person name="Abedin M."/>
            <person name="Chapman J."/>
            <person name="Fairclough S."/>
            <person name="Hellsten U."/>
            <person name="Isogai Y."/>
            <person name="Letunic I."/>
            <person name="Marr M."/>
            <person name="Pincus D."/>
            <person name="Putnam N."/>
            <person name="Rokas A."/>
            <person name="Wright K.J."/>
            <person name="Zuzow R."/>
            <person name="Dirks W."/>
            <person name="Good M."/>
            <person name="Goodstein D."/>
            <person name="Lemons D."/>
            <person name="Li W."/>
            <person name="Lyons J.B."/>
            <person name="Morris A."/>
            <person name="Nichols S."/>
            <person name="Richter D.J."/>
            <person name="Salamov A."/>
            <person name="Bork P."/>
            <person name="Lim W.A."/>
            <person name="Manning G."/>
            <person name="Miller W.T."/>
            <person name="McGinnis W."/>
            <person name="Shapiro H."/>
            <person name="Tjian R."/>
            <person name="Grigoriev I.V."/>
            <person name="Rokhsar D."/>
        </authorList>
    </citation>
    <scope>NUCLEOTIDE SEQUENCE [LARGE SCALE GENOMIC DNA]</scope>
    <source>
        <strain evidence="14">MX1 / ATCC 50154</strain>
    </source>
</reference>
<protein>
    <recommendedName>
        <fullName evidence="12">EGF-like domain-containing protein</fullName>
    </recommendedName>
</protein>
<keyword evidence="7" id="KW-0325">Glycoprotein</keyword>
<dbReference type="FunFam" id="2.10.25.10:FF:000045">
    <property type="entry name" value="Slit guidance ligand 2"/>
    <property type="match status" value="1"/>
</dbReference>
<evidence type="ECO:0000256" key="6">
    <source>
        <dbReference type="ARBA" id="ARBA00023157"/>
    </source>
</evidence>
<dbReference type="PANTHER" id="PTHR44103">
    <property type="entry name" value="PROPROTEIN CONVERTASE P"/>
    <property type="match status" value="1"/>
</dbReference>
<dbReference type="InterPro" id="IPR001881">
    <property type="entry name" value="EGF-like_Ca-bd_dom"/>
</dbReference>
<evidence type="ECO:0000256" key="5">
    <source>
        <dbReference type="ARBA" id="ARBA00022737"/>
    </source>
</evidence>
<evidence type="ECO:0000256" key="1">
    <source>
        <dbReference type="ARBA" id="ARBA00004613"/>
    </source>
</evidence>
<dbReference type="SMART" id="SM00181">
    <property type="entry name" value="EGF"/>
    <property type="match status" value="2"/>
</dbReference>
<feature type="chain" id="PRO_5002745278" description="EGF-like domain-containing protein" evidence="11">
    <location>
        <begin position="26"/>
        <end position="951"/>
    </location>
</feature>
<dbReference type="PROSITE" id="PS01186">
    <property type="entry name" value="EGF_2"/>
    <property type="match status" value="1"/>
</dbReference>
<feature type="transmembrane region" description="Helical" evidence="10">
    <location>
        <begin position="722"/>
        <end position="746"/>
    </location>
</feature>
<dbReference type="PROSITE" id="PS01187">
    <property type="entry name" value="EGF_CA"/>
    <property type="match status" value="1"/>
</dbReference>
<dbReference type="PROSITE" id="PS50026">
    <property type="entry name" value="EGF_3"/>
    <property type="match status" value="2"/>
</dbReference>
<dbReference type="Pfam" id="PF07645">
    <property type="entry name" value="EGF_CA"/>
    <property type="match status" value="1"/>
</dbReference>
<sequence>MPRDTLQCTHDTLLIIIVWTSLRHGQDYRCDNCPPTFTGKSCNNDVDECTALAEPCSGHGSCTNTWGGYQCTCDLGYTGTTCANSYCDQHACQNGATCVLASQGYTCTCPEDYVGTMCEQHVATTTTTTTTTARHTSPTLSSTSVVSPSATTLTTAAPTTSVAATTVPSSSVATTFGVSTTDSSLPTTEPIVTTTTSTTTTNRPTAAPCGAPCAALRFQRSNVDDVSGGAGAVEMVDMNADGLVDILSAAAFDASILWYANLGGRAVTRPLTVSQSAPGVLDARALFRTDHAWPDVVSASLVTGNVALYPRLNATTFGAPTVIQSGIPGASSLTPVDLNEDGRTDLVVTDFQSGNMTWYLRQESGALSAVAHSSTGLGPLGAVEVKLLSDTRIQLVHCNVLDSSIQLSLFDSANFSVTTENLIQGHTGAAAVVRVGDVDGDGLPDLVTGNYDNNSITWYRQGAAHQFEDPRVLAELVYGVMDLDLADVDDDGDLDVVSASNNANTVAVFLNLGGTAGFTAPFLLDTNAEGVEGVRFMDFDKDGSLDVVASCREAEVIAIYWNLAHDNATTSSSFAPNGTLPYWIDLTVTTNASISAVELQALLQQLLVDRLPDGVSPRSVSVTLIDDGDGRRRRSEVNQVERTFDLRFALYDTVNGAYVSAADAHVDTATLLTDLRRAIWTVSNGGKEPWSSSTVPFMATGTNPVGNGGGSGESSGTSKQEVALIAGLVAAMVCGVLLITLVIIMVQRKRVQPAQQPVTSPGLDWGARHGDSSLSGKGMLIDNPMYKLSASSRSSEPQLSAVTIAPDNGYLEPFVHNIGSYAEPMVAEQPPEYSYADVEATATATAPRVYYSAPEDPTTMGEYMVPGVDQANDMPPLITSDTTKTGALYASAKPSGSTVVSRARLPGRQQRRSSHLYGATMHMDAGQDYELPGTTRLIGWHVKVFKARRDV</sequence>
<dbReference type="Gene3D" id="2.130.10.130">
    <property type="entry name" value="Integrin alpha, N-terminal"/>
    <property type="match status" value="1"/>
</dbReference>
<dbReference type="Pfam" id="PF13517">
    <property type="entry name" value="FG-GAP_3"/>
    <property type="match status" value="1"/>
</dbReference>
<dbReference type="Proteomes" id="UP000001357">
    <property type="component" value="Unassembled WGS sequence"/>
</dbReference>
<keyword evidence="10" id="KW-0472">Membrane</keyword>
<feature type="disulfide bond" evidence="8">
    <location>
        <begin position="73"/>
        <end position="82"/>
    </location>
</feature>
<evidence type="ECO:0000256" key="3">
    <source>
        <dbReference type="ARBA" id="ARBA00022536"/>
    </source>
</evidence>
<keyword evidence="3 8" id="KW-0245">EGF-like domain</keyword>
<evidence type="ECO:0000256" key="4">
    <source>
        <dbReference type="ARBA" id="ARBA00022729"/>
    </source>
</evidence>
<evidence type="ECO:0000313" key="14">
    <source>
        <dbReference type="Proteomes" id="UP000001357"/>
    </source>
</evidence>
<evidence type="ECO:0000256" key="7">
    <source>
        <dbReference type="ARBA" id="ARBA00023180"/>
    </source>
</evidence>
<dbReference type="RefSeq" id="XP_001747777.1">
    <property type="nucleotide sequence ID" value="XM_001747725.1"/>
</dbReference>
<keyword evidence="4 11" id="KW-0732">Signal</keyword>
<dbReference type="PROSITE" id="PS00022">
    <property type="entry name" value="EGF_1"/>
    <property type="match status" value="2"/>
</dbReference>
<keyword evidence="5" id="KW-0677">Repeat</keyword>
<comment type="caution">
    <text evidence="8">Lacks conserved residue(s) required for the propagation of feature annotation.</text>
</comment>
<keyword evidence="14" id="KW-1185">Reference proteome</keyword>
<feature type="domain" description="EGF-like" evidence="12">
    <location>
        <begin position="45"/>
        <end position="83"/>
    </location>
</feature>
<dbReference type="Pfam" id="PF00008">
    <property type="entry name" value="EGF"/>
    <property type="match status" value="1"/>
</dbReference>
<feature type="compositionally biased region" description="Low complexity" evidence="9">
    <location>
        <begin position="186"/>
        <end position="204"/>
    </location>
</feature>
<dbReference type="InterPro" id="IPR028994">
    <property type="entry name" value="Integrin_alpha_N"/>
</dbReference>
<feature type="region of interest" description="Disordered" evidence="9">
    <location>
        <begin position="183"/>
        <end position="204"/>
    </location>
</feature>
<keyword evidence="2" id="KW-0964">Secreted</keyword>
<dbReference type="CDD" id="cd00053">
    <property type="entry name" value="EGF"/>
    <property type="match status" value="1"/>
</dbReference>
<dbReference type="CDD" id="cd00054">
    <property type="entry name" value="EGF_CA"/>
    <property type="match status" value="1"/>
</dbReference>
<dbReference type="FunFam" id="2.10.25.10:FF:000038">
    <property type="entry name" value="Fibrillin 2"/>
    <property type="match status" value="1"/>
</dbReference>
<evidence type="ECO:0000256" key="9">
    <source>
        <dbReference type="SAM" id="MobiDB-lite"/>
    </source>
</evidence>
<evidence type="ECO:0000259" key="12">
    <source>
        <dbReference type="PROSITE" id="PS50026"/>
    </source>
</evidence>
<dbReference type="InterPro" id="IPR049883">
    <property type="entry name" value="NOTCH1_EGF-like"/>
</dbReference>
<accession>A9V4U5</accession>
<dbReference type="InterPro" id="IPR000742">
    <property type="entry name" value="EGF"/>
</dbReference>
<dbReference type="GO" id="GO:0005576">
    <property type="term" value="C:extracellular region"/>
    <property type="evidence" value="ECO:0007669"/>
    <property type="project" value="UniProtKB-SubCell"/>
</dbReference>
<dbReference type="eggNOG" id="KOG4237">
    <property type="taxonomic scope" value="Eukaryota"/>
</dbReference>
<dbReference type="Gene3D" id="2.10.25.10">
    <property type="entry name" value="Laminin"/>
    <property type="match status" value="2"/>
</dbReference>
<dbReference type="PROSITE" id="PS00010">
    <property type="entry name" value="ASX_HYDROXYL"/>
    <property type="match status" value="1"/>
</dbReference>
<comment type="subcellular location">
    <subcellularLocation>
        <location evidence="1">Secreted</location>
    </subcellularLocation>
</comment>
<keyword evidence="6 8" id="KW-1015">Disulfide bond</keyword>
<evidence type="ECO:0000256" key="10">
    <source>
        <dbReference type="SAM" id="Phobius"/>
    </source>
</evidence>
<dbReference type="InterPro" id="IPR013517">
    <property type="entry name" value="FG-GAP"/>
</dbReference>
<dbReference type="InterPro" id="IPR000152">
    <property type="entry name" value="EGF-type_Asp/Asn_hydroxyl_site"/>
</dbReference>
<keyword evidence="10" id="KW-0812">Transmembrane</keyword>
<name>A9V4U5_MONBE</name>
<dbReference type="SMART" id="SM00179">
    <property type="entry name" value="EGF_CA"/>
    <property type="match status" value="2"/>
</dbReference>
<dbReference type="InterPro" id="IPR018097">
    <property type="entry name" value="EGF_Ca-bd_CS"/>
</dbReference>
<evidence type="ECO:0000256" key="2">
    <source>
        <dbReference type="ARBA" id="ARBA00022525"/>
    </source>
</evidence>
<gene>
    <name evidence="13" type="ORF">MONBRDRAFT_9985</name>
</gene>
<proteinExistence type="predicted"/>